<name>A0A8K0JPB2_9TREE</name>
<evidence type="ECO:0000256" key="1">
    <source>
        <dbReference type="SAM" id="MobiDB-lite"/>
    </source>
</evidence>
<protein>
    <recommendedName>
        <fullName evidence="3">Inositol polyphosphate-related phosphatase domain-containing protein</fullName>
    </recommendedName>
</protein>
<dbReference type="PANTHER" id="PTHR11200:SF286">
    <property type="entry name" value="5-PHOSPHATASE, PUTATIVE (AFU_ORTHOLOGUE AFUA_5G07600)-RELATED"/>
    <property type="match status" value="1"/>
</dbReference>
<sequence>MSELNVFATTFNLATRAAALTDGELHRWLAPMWNRKDGVKADVVVISIQEMSPLHVSMSGLSVPLVDKLSSRFLENLNDATDSSTYYQIASESLCSIGLWVFAEEQSVPKSKLGKVVLSTTGFGAGGTGNKGAVGARVLIDRGAIEGQSQWESFTFISTHLAAHDYAIKTRNANYQTMLTSLIFPATSALDVPSRVFDTSHCFVLGDLNYRLSDKVRTVERRVAGNEKDQQKNPHRWDSIVEGSLSPDQSDRSELFAQRKSLVEMDTLAEQRGRNQTMLGLREGPLTSFAPTYKRLIGKVEGYHPKRRPGYTDRILFASHDDRLEGASNGDGVDDDDQTSLIGRRVVGRTKALVYDSIPEMTISDHKPVYSIINLPPPLSDRSTPSMGSTPYQTPRLPFPYSVQAASDPLVLAMYNGVGRTTDRVIGFAWYSTLILGGGKEVVGIAVEVVLLTVLLFWWNGIWPF</sequence>
<dbReference type="EMBL" id="JABELV010000025">
    <property type="protein sequence ID" value="KAG7562809.1"/>
    <property type="molecule type" value="Genomic_DNA"/>
</dbReference>
<evidence type="ECO:0000259" key="3">
    <source>
        <dbReference type="SMART" id="SM00128"/>
    </source>
</evidence>
<accession>A0A8K0JPB2</accession>
<reference evidence="4" key="1">
    <citation type="submission" date="2020-04" db="EMBL/GenBank/DDBJ databases">
        <title>Analysis of mating type loci in Filobasidium floriforme.</title>
        <authorList>
            <person name="Nowrousian M."/>
        </authorList>
    </citation>
    <scope>NUCLEOTIDE SEQUENCE</scope>
    <source>
        <strain evidence="4">CBS 6242</strain>
    </source>
</reference>
<proteinExistence type="predicted"/>
<feature type="transmembrane region" description="Helical" evidence="2">
    <location>
        <begin position="442"/>
        <end position="459"/>
    </location>
</feature>
<gene>
    <name evidence="4" type="ORF">FFLO_01764</name>
</gene>
<dbReference type="InterPro" id="IPR046985">
    <property type="entry name" value="IP5"/>
</dbReference>
<dbReference type="InterPro" id="IPR000300">
    <property type="entry name" value="IPPc"/>
</dbReference>
<evidence type="ECO:0000313" key="5">
    <source>
        <dbReference type="Proteomes" id="UP000812966"/>
    </source>
</evidence>
<keyword evidence="2" id="KW-0472">Membrane</keyword>
<comment type="caution">
    <text evidence="4">The sequence shown here is derived from an EMBL/GenBank/DDBJ whole genome shotgun (WGS) entry which is preliminary data.</text>
</comment>
<keyword evidence="2" id="KW-1133">Transmembrane helix</keyword>
<dbReference type="Gene3D" id="3.60.10.10">
    <property type="entry name" value="Endonuclease/exonuclease/phosphatase"/>
    <property type="match status" value="1"/>
</dbReference>
<feature type="region of interest" description="Disordered" evidence="1">
    <location>
        <begin position="223"/>
        <end position="252"/>
    </location>
</feature>
<keyword evidence="2" id="KW-0812">Transmembrane</keyword>
<dbReference type="InterPro" id="IPR036691">
    <property type="entry name" value="Endo/exonu/phosph_ase_sf"/>
</dbReference>
<keyword evidence="5" id="KW-1185">Reference proteome</keyword>
<feature type="domain" description="Inositol polyphosphate-related phosphatase" evidence="3">
    <location>
        <begin position="2"/>
        <end position="381"/>
    </location>
</feature>
<dbReference type="Proteomes" id="UP000812966">
    <property type="component" value="Unassembled WGS sequence"/>
</dbReference>
<dbReference type="GO" id="GO:0004439">
    <property type="term" value="F:phosphatidylinositol-4,5-bisphosphate 5-phosphatase activity"/>
    <property type="evidence" value="ECO:0007669"/>
    <property type="project" value="TreeGrafter"/>
</dbReference>
<dbReference type="AlphaFoldDB" id="A0A8K0JPB2"/>
<feature type="compositionally biased region" description="Basic and acidic residues" evidence="1">
    <location>
        <begin position="223"/>
        <end position="239"/>
    </location>
</feature>
<dbReference type="SUPFAM" id="SSF56219">
    <property type="entry name" value="DNase I-like"/>
    <property type="match status" value="1"/>
</dbReference>
<dbReference type="SMART" id="SM00128">
    <property type="entry name" value="IPPc"/>
    <property type="match status" value="1"/>
</dbReference>
<dbReference type="Pfam" id="PF22669">
    <property type="entry name" value="Exo_endo_phos2"/>
    <property type="match status" value="1"/>
</dbReference>
<organism evidence="4 5">
    <name type="scientific">Filobasidium floriforme</name>
    <dbReference type="NCBI Taxonomy" id="5210"/>
    <lineage>
        <taxon>Eukaryota</taxon>
        <taxon>Fungi</taxon>
        <taxon>Dikarya</taxon>
        <taxon>Basidiomycota</taxon>
        <taxon>Agaricomycotina</taxon>
        <taxon>Tremellomycetes</taxon>
        <taxon>Filobasidiales</taxon>
        <taxon>Filobasidiaceae</taxon>
        <taxon>Filobasidium</taxon>
    </lineage>
</organism>
<evidence type="ECO:0000256" key="2">
    <source>
        <dbReference type="SAM" id="Phobius"/>
    </source>
</evidence>
<dbReference type="PANTHER" id="PTHR11200">
    <property type="entry name" value="INOSITOL 5-PHOSPHATASE"/>
    <property type="match status" value="1"/>
</dbReference>
<dbReference type="GO" id="GO:0046856">
    <property type="term" value="P:phosphatidylinositol dephosphorylation"/>
    <property type="evidence" value="ECO:0007669"/>
    <property type="project" value="InterPro"/>
</dbReference>
<evidence type="ECO:0000313" key="4">
    <source>
        <dbReference type="EMBL" id="KAG7562809.1"/>
    </source>
</evidence>